<dbReference type="PROSITE" id="PS50011">
    <property type="entry name" value="PROTEIN_KINASE_DOM"/>
    <property type="match status" value="1"/>
</dbReference>
<accession>A0A841J0S9</accession>
<dbReference type="EMBL" id="JACHJO010000021">
    <property type="protein sequence ID" value="MBB6122285.1"/>
    <property type="molecule type" value="Genomic_DNA"/>
</dbReference>
<dbReference type="InterPro" id="IPR000719">
    <property type="entry name" value="Prot_kinase_dom"/>
</dbReference>
<protein>
    <recommendedName>
        <fullName evidence="1">Protein kinase domain-containing protein</fullName>
    </recommendedName>
</protein>
<dbReference type="GO" id="GO:0005524">
    <property type="term" value="F:ATP binding"/>
    <property type="evidence" value="ECO:0007669"/>
    <property type="project" value="InterPro"/>
</dbReference>
<feature type="domain" description="Protein kinase" evidence="1">
    <location>
        <begin position="225"/>
        <end position="420"/>
    </location>
</feature>
<sequence>MELMDGRYLLFSPEGTVFYDIPDDGQGGRFSLKDFSEPSGWKRAFRHPWVSFFSPLPIPDQGWKIHVSSSEENAQKILSRVAAHCFSHDLSFKFLGSRQALRGQNAKYADRGSSGKFCTIYTRNEDELHSTLIELGDRLAGFPGPYILSDLRWGAGPLHVRYGGFRERYCVTSDGRRVPAIMSPNGDLVPDRREPAFLPPDWVEIPEFLEREFSKDEPDEQSFPFTPELALHFSNAGGVYQARDHRDNRTVVLKEARPYAGVDQRGEDAPWRLRREASVLERLSGLRGVPVFHGRFRAWEHDFLAMEYIDGVALKRAAMDRMPILVPGAPSESDGEYTKWALRVLSSVEEVVAQIHDRGVVIGDIHPKNVLLRNDDSPVFIDFEFSAVDDPHWRAPQGAPGSWLRPIFAELRLTGGCSPA</sequence>
<keyword evidence="3" id="KW-1185">Reference proteome</keyword>
<reference evidence="2 3" key="1">
    <citation type="submission" date="2020-08" db="EMBL/GenBank/DDBJ databases">
        <title>Genomic Encyclopedia of Type Strains, Phase III (KMG-III): the genomes of soil and plant-associated and newly described type strains.</title>
        <authorList>
            <person name="Whitman W."/>
        </authorList>
    </citation>
    <scope>NUCLEOTIDE SEQUENCE [LARGE SCALE GENOMIC DNA]</scope>
    <source>
        <strain evidence="2 3">CECT 8712</strain>
    </source>
</reference>
<dbReference type="Gene3D" id="1.10.510.10">
    <property type="entry name" value="Transferase(Phosphotransferase) domain 1"/>
    <property type="match status" value="1"/>
</dbReference>
<dbReference type="InterPro" id="IPR057929">
    <property type="entry name" value="RamC_N"/>
</dbReference>
<evidence type="ECO:0000259" key="1">
    <source>
        <dbReference type="PROSITE" id="PS50011"/>
    </source>
</evidence>
<dbReference type="Proteomes" id="UP000536604">
    <property type="component" value="Unassembled WGS sequence"/>
</dbReference>
<name>A0A841J0S9_9ACTN</name>
<dbReference type="Pfam" id="PF00069">
    <property type="entry name" value="Pkinase"/>
    <property type="match status" value="1"/>
</dbReference>
<dbReference type="InterPro" id="IPR011009">
    <property type="entry name" value="Kinase-like_dom_sf"/>
</dbReference>
<dbReference type="Gene3D" id="3.30.200.20">
    <property type="entry name" value="Phosphorylase Kinase, domain 1"/>
    <property type="match status" value="1"/>
</dbReference>
<dbReference type="SUPFAM" id="SSF56112">
    <property type="entry name" value="Protein kinase-like (PK-like)"/>
    <property type="match status" value="1"/>
</dbReference>
<proteinExistence type="predicted"/>
<dbReference type="AlphaFoldDB" id="A0A841J0S9"/>
<evidence type="ECO:0000313" key="3">
    <source>
        <dbReference type="Proteomes" id="UP000536604"/>
    </source>
</evidence>
<organism evidence="2 3">
    <name type="scientific">Nocardiopsis algeriensis</name>
    <dbReference type="NCBI Taxonomy" id="1478215"/>
    <lineage>
        <taxon>Bacteria</taxon>
        <taxon>Bacillati</taxon>
        <taxon>Actinomycetota</taxon>
        <taxon>Actinomycetes</taxon>
        <taxon>Streptosporangiales</taxon>
        <taxon>Nocardiopsidaceae</taxon>
        <taxon>Nocardiopsis</taxon>
    </lineage>
</organism>
<comment type="caution">
    <text evidence="2">The sequence shown here is derived from an EMBL/GenBank/DDBJ whole genome shotgun (WGS) entry which is preliminary data.</text>
</comment>
<gene>
    <name evidence="2" type="ORF">FHS13_004274</name>
</gene>
<dbReference type="Pfam" id="PF25816">
    <property type="entry name" value="RamC_N"/>
    <property type="match status" value="1"/>
</dbReference>
<dbReference type="GO" id="GO:0004672">
    <property type="term" value="F:protein kinase activity"/>
    <property type="evidence" value="ECO:0007669"/>
    <property type="project" value="InterPro"/>
</dbReference>
<evidence type="ECO:0000313" key="2">
    <source>
        <dbReference type="EMBL" id="MBB6122285.1"/>
    </source>
</evidence>